<dbReference type="InterPro" id="IPR006016">
    <property type="entry name" value="UspA"/>
</dbReference>
<dbReference type="PRINTS" id="PR01438">
    <property type="entry name" value="UNVRSLSTRESS"/>
</dbReference>
<dbReference type="EMBL" id="JBHSMP010000003">
    <property type="protein sequence ID" value="MFC5427398.1"/>
    <property type="molecule type" value="Genomic_DNA"/>
</dbReference>
<reference evidence="4" key="1">
    <citation type="journal article" date="2019" name="Int. J. Syst. Evol. Microbiol.">
        <title>The Global Catalogue of Microorganisms (GCM) 10K type strain sequencing project: providing services to taxonomists for standard genome sequencing and annotation.</title>
        <authorList>
            <consortium name="The Broad Institute Genomics Platform"/>
            <consortium name="The Broad Institute Genome Sequencing Center for Infectious Disease"/>
            <person name="Wu L."/>
            <person name="Ma J."/>
        </authorList>
    </citation>
    <scope>NUCLEOTIDE SEQUENCE [LARGE SCALE GENOMIC DNA]</scope>
    <source>
        <strain evidence="4">CCUG 56042</strain>
    </source>
</reference>
<organism evidence="3 4">
    <name type="scientific">Paraburkholderia denitrificans</name>
    <dbReference type="NCBI Taxonomy" id="694025"/>
    <lineage>
        <taxon>Bacteria</taxon>
        <taxon>Pseudomonadati</taxon>
        <taxon>Pseudomonadota</taxon>
        <taxon>Betaproteobacteria</taxon>
        <taxon>Burkholderiales</taxon>
        <taxon>Burkholderiaceae</taxon>
        <taxon>Paraburkholderia</taxon>
    </lineage>
</organism>
<dbReference type="PANTHER" id="PTHR46268">
    <property type="entry name" value="STRESS RESPONSE PROTEIN NHAX"/>
    <property type="match status" value="1"/>
</dbReference>
<dbReference type="Proteomes" id="UP001596103">
    <property type="component" value="Unassembled WGS sequence"/>
</dbReference>
<evidence type="ECO:0000313" key="4">
    <source>
        <dbReference type="Proteomes" id="UP001596103"/>
    </source>
</evidence>
<dbReference type="RefSeq" id="WP_377708779.1">
    <property type="nucleotide sequence ID" value="NZ_JBHSMP010000003.1"/>
</dbReference>
<dbReference type="Pfam" id="PF00582">
    <property type="entry name" value="Usp"/>
    <property type="match status" value="1"/>
</dbReference>
<comment type="similarity">
    <text evidence="1">Belongs to the universal stress protein A family.</text>
</comment>
<dbReference type="InterPro" id="IPR014729">
    <property type="entry name" value="Rossmann-like_a/b/a_fold"/>
</dbReference>
<proteinExistence type="inferred from homology"/>
<protein>
    <submittedName>
        <fullName evidence="3">Universal stress protein</fullName>
    </submittedName>
</protein>
<evidence type="ECO:0000259" key="2">
    <source>
        <dbReference type="Pfam" id="PF00582"/>
    </source>
</evidence>
<evidence type="ECO:0000313" key="3">
    <source>
        <dbReference type="EMBL" id="MFC5427398.1"/>
    </source>
</evidence>
<dbReference type="SUPFAM" id="SSF52402">
    <property type="entry name" value="Adenine nucleotide alpha hydrolases-like"/>
    <property type="match status" value="1"/>
</dbReference>
<dbReference type="Gene3D" id="3.40.50.620">
    <property type="entry name" value="HUPs"/>
    <property type="match status" value="1"/>
</dbReference>
<keyword evidence="4" id="KW-1185">Reference proteome</keyword>
<comment type="caution">
    <text evidence="3">The sequence shown here is derived from an EMBL/GenBank/DDBJ whole genome shotgun (WGS) entry which is preliminary data.</text>
</comment>
<gene>
    <name evidence="3" type="ORF">ACFPTO_01005</name>
</gene>
<dbReference type="CDD" id="cd00293">
    <property type="entry name" value="USP-like"/>
    <property type="match status" value="1"/>
</dbReference>
<accession>A0ABW0J2Z5</accession>
<sequence length="155" mass="16515">MYQKILVAVDGSDTSKHALAEALRVARLTGGSIRVALVIDVVAPFGFGMTYVPAELISGFREDALKRLEAARSQVEAAGVRCDTELLELHELADDIAGCLVRDAERYGADLAVLGTHGRRGVRRAVVGSVAESFVRQASCPVLLVRGAEPEAEPD</sequence>
<dbReference type="PANTHER" id="PTHR46268:SF6">
    <property type="entry name" value="UNIVERSAL STRESS PROTEIN UP12"/>
    <property type="match status" value="1"/>
</dbReference>
<dbReference type="InterPro" id="IPR006015">
    <property type="entry name" value="Universal_stress_UspA"/>
</dbReference>
<name>A0ABW0J2Z5_9BURK</name>
<evidence type="ECO:0000256" key="1">
    <source>
        <dbReference type="ARBA" id="ARBA00008791"/>
    </source>
</evidence>
<feature type="domain" description="UspA" evidence="2">
    <location>
        <begin position="1"/>
        <end position="146"/>
    </location>
</feature>